<accession>A0A163RW84</accession>
<evidence type="ECO:0000259" key="3">
    <source>
        <dbReference type="PROSITE" id="PS51201"/>
    </source>
</evidence>
<dbReference type="EMBL" id="LRFC01000008">
    <property type="protein sequence ID" value="KZE67688.1"/>
    <property type="molecule type" value="Genomic_DNA"/>
</dbReference>
<keyword evidence="2" id="KW-0472">Membrane</keyword>
<evidence type="ECO:0000256" key="1">
    <source>
        <dbReference type="ARBA" id="ARBA00004651"/>
    </source>
</evidence>
<dbReference type="Gene3D" id="3.40.50.720">
    <property type="entry name" value="NAD(P)-binding Rossmann-like Domain"/>
    <property type="match status" value="1"/>
</dbReference>
<gene>
    <name evidence="4" type="ORF">AWM68_18120</name>
</gene>
<feature type="transmembrane region" description="Helical" evidence="2">
    <location>
        <begin position="71"/>
        <end position="92"/>
    </location>
</feature>
<dbReference type="GO" id="GO:0006813">
    <property type="term" value="P:potassium ion transport"/>
    <property type="evidence" value="ECO:0007669"/>
    <property type="project" value="InterPro"/>
</dbReference>
<dbReference type="Pfam" id="PF07885">
    <property type="entry name" value="Ion_trans_2"/>
    <property type="match status" value="1"/>
</dbReference>
<dbReference type="InterPro" id="IPR003148">
    <property type="entry name" value="RCK_N"/>
</dbReference>
<dbReference type="PANTHER" id="PTHR43833">
    <property type="entry name" value="POTASSIUM CHANNEL PROTEIN 2-RELATED-RELATED"/>
    <property type="match status" value="1"/>
</dbReference>
<dbReference type="SUPFAM" id="SSF81324">
    <property type="entry name" value="Voltage-gated potassium channels"/>
    <property type="match status" value="1"/>
</dbReference>
<evidence type="ECO:0000313" key="4">
    <source>
        <dbReference type="EMBL" id="KZE67688.1"/>
    </source>
</evidence>
<keyword evidence="2" id="KW-0812">Transmembrane</keyword>
<feature type="domain" description="RCK N-terminal" evidence="3">
    <location>
        <begin position="112"/>
        <end position="236"/>
    </location>
</feature>
<dbReference type="PROSITE" id="PS51201">
    <property type="entry name" value="RCK_N"/>
    <property type="match status" value="1"/>
</dbReference>
<dbReference type="GO" id="GO:0005886">
    <property type="term" value="C:plasma membrane"/>
    <property type="evidence" value="ECO:0007669"/>
    <property type="project" value="UniProtKB-SubCell"/>
</dbReference>
<dbReference type="InterPro" id="IPR013099">
    <property type="entry name" value="K_chnl_dom"/>
</dbReference>
<evidence type="ECO:0000256" key="2">
    <source>
        <dbReference type="SAM" id="Phobius"/>
    </source>
</evidence>
<dbReference type="SUPFAM" id="SSF51735">
    <property type="entry name" value="NAD(P)-binding Rossmann-fold domains"/>
    <property type="match status" value="1"/>
</dbReference>
<keyword evidence="5" id="KW-1185">Reference proteome</keyword>
<dbReference type="InterPro" id="IPR050721">
    <property type="entry name" value="Trk_Ktr_HKT_K-transport"/>
</dbReference>
<comment type="subcellular location">
    <subcellularLocation>
        <location evidence="1">Cell membrane</location>
        <topology evidence="1">Multi-pass membrane protein</topology>
    </subcellularLocation>
</comment>
<proteinExistence type="predicted"/>
<feature type="transmembrane region" description="Helical" evidence="2">
    <location>
        <begin position="7"/>
        <end position="26"/>
    </location>
</feature>
<organism evidence="4 5">
    <name type="scientific">Fictibacillus phosphorivorans</name>
    <dbReference type="NCBI Taxonomy" id="1221500"/>
    <lineage>
        <taxon>Bacteria</taxon>
        <taxon>Bacillati</taxon>
        <taxon>Bacillota</taxon>
        <taxon>Bacilli</taxon>
        <taxon>Bacillales</taxon>
        <taxon>Fictibacillaceae</taxon>
        <taxon>Fictibacillus</taxon>
    </lineage>
</organism>
<evidence type="ECO:0000313" key="5">
    <source>
        <dbReference type="Proteomes" id="UP000076567"/>
    </source>
</evidence>
<protein>
    <recommendedName>
        <fullName evidence="3">RCK N-terminal domain-containing protein</fullName>
    </recommendedName>
</protein>
<dbReference type="RefSeq" id="WP_066238769.1">
    <property type="nucleotide sequence ID" value="NZ_LRFC01000008.1"/>
</dbReference>
<dbReference type="InterPro" id="IPR036291">
    <property type="entry name" value="NAD(P)-bd_dom_sf"/>
</dbReference>
<sequence>MRAIYYAYLRLPMLVRLGIILFLVLFSSAFLSHTLEKDTFPTFFEGFYWAIITAGTVGYGDYAPKSTEVRLLAIFLVFMGGSFLAFLTIHFASTVVKRENRLFEGKNMFKDRDHYIIVGWNERSRHTIQAIKDKVKTNHIVLIDESLESNPLYLEGVHFIHGKSSEDYTWMRAHIQKAHTVLITADANLKEAEADRNTILSVLTARGLNAAVAIHAEILTAEQGTNAKRAGANHIIQTSNLASHEMVLSLERELI</sequence>
<keyword evidence="2" id="KW-1133">Transmembrane helix</keyword>
<feature type="transmembrane region" description="Helical" evidence="2">
    <location>
        <begin position="46"/>
        <end position="64"/>
    </location>
</feature>
<dbReference type="Pfam" id="PF02254">
    <property type="entry name" value="TrkA_N"/>
    <property type="match status" value="1"/>
</dbReference>
<name>A0A163RW84_9BACL</name>
<comment type="caution">
    <text evidence="4">The sequence shown here is derived from an EMBL/GenBank/DDBJ whole genome shotgun (WGS) entry which is preliminary data.</text>
</comment>
<dbReference type="Gene3D" id="1.10.287.70">
    <property type="match status" value="1"/>
</dbReference>
<reference evidence="5" key="1">
    <citation type="submission" date="2016-01" db="EMBL/GenBank/DDBJ databases">
        <title>Draft genome of Chromobacterium sp. F49.</title>
        <authorList>
            <person name="Hong K.W."/>
        </authorList>
    </citation>
    <scope>NUCLEOTIDE SEQUENCE [LARGE SCALE GENOMIC DNA]</scope>
    <source>
        <strain evidence="5">P7IIIA</strain>
    </source>
</reference>
<dbReference type="PANTHER" id="PTHR43833:SF9">
    <property type="entry name" value="POTASSIUM CHANNEL PROTEIN YUGO-RELATED"/>
    <property type="match status" value="1"/>
</dbReference>
<dbReference type="AlphaFoldDB" id="A0A163RW84"/>
<dbReference type="Proteomes" id="UP000076567">
    <property type="component" value="Unassembled WGS sequence"/>
</dbReference>
<dbReference type="OrthoDB" id="9785285at2"/>